<sequence length="186" mass="20518">MPAGNTSAIDKAIFVNRISELLDEGKTDSQIAEILNTSIMVIKRNKVLVDKLKQANLSLEEIAEKRSEIYLDLRLTLAKITSLADKYSTPATCKICDGLGEKDNKKCNNCKGEGVLDRAGKAEKFYKLILETEDRLMKLYGLDNVKADSTVINQQFNVNTVPETVPSAVADRVSAAYKAAYAKKVQ</sequence>
<reference evidence="1" key="1">
    <citation type="submission" date="2020-03" db="EMBL/GenBank/DDBJ databases">
        <title>The deep terrestrial virosphere.</title>
        <authorList>
            <person name="Holmfeldt K."/>
            <person name="Nilsson E."/>
            <person name="Simone D."/>
            <person name="Lopez-Fernandez M."/>
            <person name="Wu X."/>
            <person name="de Brujin I."/>
            <person name="Lundin D."/>
            <person name="Andersson A."/>
            <person name="Bertilsson S."/>
            <person name="Dopson M."/>
        </authorList>
    </citation>
    <scope>NUCLEOTIDE SEQUENCE</scope>
    <source>
        <strain evidence="1">MM415B03072</strain>
    </source>
</reference>
<organism evidence="1">
    <name type="scientific">viral metagenome</name>
    <dbReference type="NCBI Taxonomy" id="1070528"/>
    <lineage>
        <taxon>unclassified sequences</taxon>
        <taxon>metagenomes</taxon>
        <taxon>organismal metagenomes</taxon>
    </lineage>
</organism>
<dbReference type="Gene3D" id="6.20.20.10">
    <property type="match status" value="1"/>
</dbReference>
<dbReference type="AlphaFoldDB" id="A0A6M3KY74"/>
<evidence type="ECO:0000313" key="1">
    <source>
        <dbReference type="EMBL" id="QJA86989.1"/>
    </source>
</evidence>
<dbReference type="InterPro" id="IPR036410">
    <property type="entry name" value="HSP_DnaJ_Cys-rich_dom_sf"/>
</dbReference>
<proteinExistence type="predicted"/>
<protein>
    <submittedName>
        <fullName evidence="1">Putative chaperone</fullName>
    </submittedName>
</protein>
<dbReference type="EMBL" id="MT142674">
    <property type="protein sequence ID" value="QJA86989.1"/>
    <property type="molecule type" value="Genomic_DNA"/>
</dbReference>
<dbReference type="SUPFAM" id="SSF57938">
    <property type="entry name" value="DnaJ/Hsp40 cysteine-rich domain"/>
    <property type="match status" value="1"/>
</dbReference>
<gene>
    <name evidence="1" type="ORF">MM415B03072_0005</name>
</gene>
<name>A0A6M3KY74_9ZZZZ</name>
<accession>A0A6M3KY74</accession>